<feature type="signal peptide" evidence="1">
    <location>
        <begin position="1"/>
        <end position="19"/>
    </location>
</feature>
<evidence type="ECO:0000256" key="1">
    <source>
        <dbReference type="SAM" id="SignalP"/>
    </source>
</evidence>
<feature type="chain" id="PRO_5003662868" evidence="1">
    <location>
        <begin position="20"/>
        <end position="122"/>
    </location>
</feature>
<dbReference type="RefSeq" id="WP_005708963.1">
    <property type="nucleotide sequence ID" value="NZ_AJMU01000052.1"/>
</dbReference>
<dbReference type="AlphaFoldDB" id="I2NIE1"/>
<sequence>MKKLLFVLLATFGMVACSSKVGQYSVLSNSNVDITHSKNFSRGDKVNGRDTTLIFFIFPLGNPDVNTALTRAIEQDKCVVGLTDVTVTYNKAWLFSVGLNDIEVEGRQLIDTALPGCANRRL</sequence>
<accession>I2NIE1</accession>
<reference evidence="2 3" key="1">
    <citation type="submission" date="2012-04" db="EMBL/GenBank/DDBJ databases">
        <authorList>
            <person name="Harkins D.M."/>
            <person name="Madupu R."/>
            <person name="Durkin A.S."/>
            <person name="Torralba M."/>
            <person name="Methe B."/>
            <person name="Sutton G.G."/>
            <person name="Nelson K.E."/>
        </authorList>
    </citation>
    <scope>NUCLEOTIDE SEQUENCE [LARGE SCALE GENOMIC DNA]</scope>
    <source>
        <strain evidence="2 3">HK411</strain>
    </source>
</reference>
<dbReference type="Proteomes" id="UP000003345">
    <property type="component" value="Unassembled WGS sequence"/>
</dbReference>
<evidence type="ECO:0000313" key="2">
    <source>
        <dbReference type="EMBL" id="EIG25602.1"/>
    </source>
</evidence>
<dbReference type="EMBL" id="AJMU01000052">
    <property type="protein sequence ID" value="EIG25602.1"/>
    <property type="molecule type" value="Genomic_DNA"/>
</dbReference>
<dbReference type="PATRIC" id="fig|1095743.3.peg.1103"/>
<proteinExistence type="predicted"/>
<organism evidence="2 3">
    <name type="scientific">Haemophilus paraphrohaemolyticus HK411</name>
    <dbReference type="NCBI Taxonomy" id="1095743"/>
    <lineage>
        <taxon>Bacteria</taxon>
        <taxon>Pseudomonadati</taxon>
        <taxon>Pseudomonadota</taxon>
        <taxon>Gammaproteobacteria</taxon>
        <taxon>Pasteurellales</taxon>
        <taxon>Pasteurellaceae</taxon>
        <taxon>Haemophilus</taxon>
    </lineage>
</organism>
<comment type="caution">
    <text evidence="2">The sequence shown here is derived from an EMBL/GenBank/DDBJ whole genome shotgun (WGS) entry which is preliminary data.</text>
</comment>
<dbReference type="PROSITE" id="PS51257">
    <property type="entry name" value="PROKAR_LIPOPROTEIN"/>
    <property type="match status" value="1"/>
</dbReference>
<gene>
    <name evidence="2" type="ORF">HMPREF1054_1807</name>
</gene>
<keyword evidence="2" id="KW-0449">Lipoprotein</keyword>
<protein>
    <submittedName>
        <fullName evidence="2">Putative lipoprotein</fullName>
    </submittedName>
</protein>
<keyword evidence="1" id="KW-0732">Signal</keyword>
<dbReference type="eggNOG" id="ENOG5033F5N">
    <property type="taxonomic scope" value="Bacteria"/>
</dbReference>
<evidence type="ECO:0000313" key="3">
    <source>
        <dbReference type="Proteomes" id="UP000003345"/>
    </source>
</evidence>
<name>I2NIE1_9PAST</name>
<dbReference type="OrthoDB" id="5405846at2"/>